<protein>
    <submittedName>
        <fullName evidence="1">Uncharacterized protein</fullName>
    </submittedName>
</protein>
<dbReference type="Proteomes" id="UP000002334">
    <property type="component" value="Chromosome"/>
</dbReference>
<dbReference type="EMBL" id="CP001277">
    <property type="protein sequence ID" value="ACQ67707.1"/>
    <property type="molecule type" value="Genomic_DNA"/>
</dbReference>
<dbReference type="KEGG" id="hde:HDEF_1009"/>
<evidence type="ECO:0000313" key="2">
    <source>
        <dbReference type="Proteomes" id="UP000002334"/>
    </source>
</evidence>
<keyword evidence="2" id="KW-1185">Reference proteome</keyword>
<dbReference type="STRING" id="572265.HDEF_1009"/>
<accession>C4K564</accession>
<reference evidence="1 2" key="1">
    <citation type="journal article" date="2009" name="Proc. Natl. Acad. Sci. U.S.A.">
        <title>Hamiltonella defensa, genome evolution of protective bacterial endosymbiont from pathogenic ancestors.</title>
        <authorList>
            <person name="Degnan P.H."/>
            <person name="Yu Y."/>
            <person name="Sisneros N."/>
            <person name="Wing R.A."/>
            <person name="Moran N.A."/>
        </authorList>
    </citation>
    <scope>NUCLEOTIDE SEQUENCE [LARGE SCALE GENOMIC DNA]</scope>
    <source>
        <strain evidence="2">5AT</strain>
    </source>
</reference>
<organism evidence="1 2">
    <name type="scientific">Hamiltonella defensa subsp. Acyrthosiphon pisum (strain 5AT)</name>
    <dbReference type="NCBI Taxonomy" id="572265"/>
    <lineage>
        <taxon>Bacteria</taxon>
        <taxon>Pseudomonadati</taxon>
        <taxon>Pseudomonadota</taxon>
        <taxon>Gammaproteobacteria</taxon>
        <taxon>Enterobacterales</taxon>
        <taxon>Enterobacteriaceae</taxon>
        <taxon>aphid secondary symbionts</taxon>
        <taxon>Candidatus Williamhamiltonella</taxon>
    </lineage>
</organism>
<sequence>MILKIFQEDDATWIFIFALYVAPFAEADFASVSRQECSSKARGEKAKAIFELNFETA</sequence>
<dbReference type="HOGENOM" id="CLU_2990438_0_0_6"/>
<dbReference type="RefSeq" id="WP_015873510.1">
    <property type="nucleotide sequence ID" value="NC_012751.1"/>
</dbReference>
<proteinExistence type="predicted"/>
<dbReference type="GeneID" id="300785719"/>
<evidence type="ECO:0000313" key="1">
    <source>
        <dbReference type="EMBL" id="ACQ67707.1"/>
    </source>
</evidence>
<dbReference type="AlphaFoldDB" id="C4K564"/>
<name>C4K564_HAMD5</name>
<gene>
    <name evidence="1" type="ordered locus">HDEF_1009</name>
</gene>